<reference evidence="3 6" key="2">
    <citation type="journal article" date="2019" name="Nat. Commun.">
        <title>A new type of DNA phosphorothioation-based antiviral system in archaea.</title>
        <authorList>
            <person name="Xiong L."/>
            <person name="Liu S."/>
            <person name="Chen S."/>
            <person name="Xiao Y."/>
            <person name="Zhu B."/>
            <person name="Gao Y."/>
            <person name="Zhang Y."/>
            <person name="Chen B."/>
            <person name="Luo J."/>
            <person name="Deng Z."/>
            <person name="Chen X."/>
            <person name="Wang L."/>
            <person name="Chen S."/>
        </authorList>
    </citation>
    <scope>NUCLEOTIDE SEQUENCE [LARGE SCALE GENOMIC DNA]</scope>
    <source>
        <strain evidence="3 6">CGMCC 1.10331</strain>
    </source>
</reference>
<evidence type="ECO:0000313" key="4">
    <source>
        <dbReference type="EMBL" id="SEF80004.1"/>
    </source>
</evidence>
<accession>A0A1H5UYF2</accession>
<feature type="region of interest" description="Disordered" evidence="1">
    <location>
        <begin position="266"/>
        <end position="379"/>
    </location>
</feature>
<dbReference type="InterPro" id="IPR013783">
    <property type="entry name" value="Ig-like_fold"/>
</dbReference>
<feature type="compositionally biased region" description="Basic and acidic residues" evidence="1">
    <location>
        <begin position="481"/>
        <end position="492"/>
    </location>
</feature>
<keyword evidence="2" id="KW-1133">Transmembrane helix</keyword>
<keyword evidence="2" id="KW-0472">Membrane</keyword>
<proteinExistence type="predicted"/>
<dbReference type="Pfam" id="PF22352">
    <property type="entry name" value="K319L-like_PKD"/>
    <property type="match status" value="1"/>
</dbReference>
<dbReference type="OrthoDB" id="308175at2157"/>
<evidence type="ECO:0000256" key="1">
    <source>
        <dbReference type="SAM" id="MobiDB-lite"/>
    </source>
</evidence>
<evidence type="ECO:0008006" key="7">
    <source>
        <dbReference type="Google" id="ProtNLM"/>
    </source>
</evidence>
<name>A0A1H5UYF2_9EURY</name>
<dbReference type="AlphaFoldDB" id="A0A1H5UYF2"/>
<dbReference type="Proteomes" id="UP000296733">
    <property type="component" value="Chromosome"/>
</dbReference>
<dbReference type="EMBL" id="CP031311">
    <property type="protein sequence ID" value="QCC46879.1"/>
    <property type="molecule type" value="Genomic_DNA"/>
</dbReference>
<gene>
    <name evidence="3" type="ORF">DV707_03895</name>
    <name evidence="4" type="ORF">SAMN04488133_0778</name>
</gene>
<dbReference type="RefSeq" id="WP_103990521.1">
    <property type="nucleotide sequence ID" value="NZ_CP031311.1"/>
</dbReference>
<dbReference type="EMBL" id="FNVN01000001">
    <property type="protein sequence ID" value="SEF80004.1"/>
    <property type="molecule type" value="Genomic_DNA"/>
</dbReference>
<evidence type="ECO:0000313" key="5">
    <source>
        <dbReference type="Proteomes" id="UP000236740"/>
    </source>
</evidence>
<sequence length="502" mass="52171">MTDRSLDRAQAESLGSLLLVAVVVVSGATFGAYYVASTDGGGAGGSAGSAGTAAGSTVDLTLSATEDALRLSHNGGPSYEIGTLRVTVRNDSGEFAYAFSDGQIRDGGDANGQFDPGETWRLGWRQPAGESVTVAVVNADSETLVLRQTTTVESATVDESRESAEGTDTSEAVVGVDAGPRRTVSGESGSSVTLDGIVNGSANGLGYDWEITDDDGVAAEAVGLTDETTTDPTFNVYENVTDNHTVEVEFTASNDTASGADRTAVVIEGFNRPPVADAGEDREWDGDGEDSDDDGDGGDDGDSDDGDGDDDGDDDSNDGGDEEEDDSDALANPVTVPGAAVIYPPGVDAGLPDDTDDDTELDDPSVELNGTGSYDPEGGELQYEWTVTGRDGFDSDALDLLDAQSATPRVVLRSLPESERRNVTVELTVTDPEGATDTDRVNVTIHPEAEEDESLRDVLEELWESLFGGNGGDDGDDGGDGDDRNDRGDEGRGGWSVPWPFR</sequence>
<keyword evidence="5" id="KW-1185">Reference proteome</keyword>
<evidence type="ECO:0000313" key="3">
    <source>
        <dbReference type="EMBL" id="QCC46879.1"/>
    </source>
</evidence>
<feature type="transmembrane region" description="Helical" evidence="2">
    <location>
        <begin position="14"/>
        <end position="36"/>
    </location>
</feature>
<reference evidence="4 5" key="1">
    <citation type="submission" date="2016-10" db="EMBL/GenBank/DDBJ databases">
        <authorList>
            <person name="de Groot N.N."/>
        </authorList>
    </citation>
    <scope>NUCLEOTIDE SEQUENCE [LARGE SCALE GENOMIC DNA]</scope>
    <source>
        <strain evidence="4 5">CGMCC 1.10331</strain>
    </source>
</reference>
<evidence type="ECO:0000256" key="2">
    <source>
        <dbReference type="SAM" id="Phobius"/>
    </source>
</evidence>
<dbReference type="GeneID" id="39857201"/>
<organism evidence="4 5">
    <name type="scientific">Halobellus limi</name>
    <dbReference type="NCBI Taxonomy" id="699433"/>
    <lineage>
        <taxon>Archaea</taxon>
        <taxon>Methanobacteriati</taxon>
        <taxon>Methanobacteriota</taxon>
        <taxon>Stenosarchaea group</taxon>
        <taxon>Halobacteria</taxon>
        <taxon>Halobacteriales</taxon>
        <taxon>Haloferacaceae</taxon>
        <taxon>Halobellus</taxon>
    </lineage>
</organism>
<protein>
    <recommendedName>
        <fullName evidence="7">PKD domain-containing protein</fullName>
    </recommendedName>
</protein>
<keyword evidence="2" id="KW-0812">Transmembrane</keyword>
<dbReference type="Gene3D" id="2.60.40.10">
    <property type="entry name" value="Immunoglobulins"/>
    <property type="match status" value="1"/>
</dbReference>
<evidence type="ECO:0000313" key="6">
    <source>
        <dbReference type="Proteomes" id="UP000296733"/>
    </source>
</evidence>
<feature type="compositionally biased region" description="Acidic residues" evidence="1">
    <location>
        <begin position="351"/>
        <end position="365"/>
    </location>
</feature>
<dbReference type="Proteomes" id="UP000236740">
    <property type="component" value="Unassembled WGS sequence"/>
</dbReference>
<feature type="region of interest" description="Disordered" evidence="1">
    <location>
        <begin position="464"/>
        <end position="502"/>
    </location>
</feature>
<dbReference type="KEGG" id="hlm:DV707_03895"/>
<feature type="compositionally biased region" description="Acidic residues" evidence="1">
    <location>
        <begin position="278"/>
        <end position="328"/>
    </location>
</feature>